<evidence type="ECO:0000313" key="2">
    <source>
        <dbReference type="Proteomes" id="UP000184404"/>
    </source>
</evidence>
<gene>
    <name evidence="1" type="ORF">SAMN02745190_02051</name>
</gene>
<dbReference type="Proteomes" id="UP000184404">
    <property type="component" value="Unassembled WGS sequence"/>
</dbReference>
<protein>
    <submittedName>
        <fullName evidence="1">Uncharacterized protein</fullName>
    </submittedName>
</protein>
<keyword evidence="2" id="KW-1185">Reference proteome</keyword>
<dbReference type="EMBL" id="FQUG01000008">
    <property type="protein sequence ID" value="SHF18476.1"/>
    <property type="molecule type" value="Genomic_DNA"/>
</dbReference>
<evidence type="ECO:0000313" key="1">
    <source>
        <dbReference type="EMBL" id="SHF18476.1"/>
    </source>
</evidence>
<reference evidence="1 2" key="1">
    <citation type="submission" date="2016-11" db="EMBL/GenBank/DDBJ databases">
        <authorList>
            <person name="Jaros S."/>
            <person name="Januszkiewicz K."/>
            <person name="Wedrychowicz H."/>
        </authorList>
    </citation>
    <scope>NUCLEOTIDE SEQUENCE [LARGE SCALE GENOMIC DNA]</scope>
    <source>
        <strain evidence="1 2">DSM 10502</strain>
    </source>
</reference>
<dbReference type="RefSeq" id="WP_072936170.1">
    <property type="nucleotide sequence ID" value="NZ_FQUG01000008.1"/>
</dbReference>
<accession>A0A1M4ZLP3</accession>
<name>A0A1M4ZLP3_9FIRM</name>
<dbReference type="STRING" id="1123243.SAMN02745190_02051"/>
<sequence length="482" mass="55212">MRIWEKIKKHKRFWEYSLAFVFLAVVLIVSFLRMLSHGAAYIFNKEMEKQTLLRGTITVETITAHINGSVYFENLEWRDPTGEPIMIVPSGSFKVRVWDVAMKNIKSTTLQELVLNNATFAVRLNEKMQVDFLRQSEALKEQKKLEEGWENKVNLRDKSHEERRRIGKEKRDNQRAKIEREWHNISAKGKHLKLAIDFNDCRMELFAKGQHYVLSRVYIDMDLDTEKSVYIDLKTGTFGGTMVGSGMDIEGGIDFREKPVPICDINVRFNEVKPSSLGFGMNVNDRMSLNTYFEGPVSAPESYGSVYMKELHIPGFDFYDVDGLIHLEEGKLIFDNVDADVFGGKIIADGEYDFDTRGYIIRGKGTGLQASQGLKKSGLSCLVDLDILVEGDENPRKTVISGEFTSGKGTYRIIPFKRLSGRFKSEYKDLKFWNARIEFYGLTVTTPSIRILNGKLTMDPIDIFDENGVHKNTYDPKKGEYS</sequence>
<dbReference type="AlphaFoldDB" id="A0A1M4ZLP3"/>
<proteinExistence type="predicted"/>
<dbReference type="OrthoDB" id="1660997at2"/>
<organism evidence="1 2">
    <name type="scientific">Schwartzia succinivorans DSM 10502</name>
    <dbReference type="NCBI Taxonomy" id="1123243"/>
    <lineage>
        <taxon>Bacteria</taxon>
        <taxon>Bacillati</taxon>
        <taxon>Bacillota</taxon>
        <taxon>Negativicutes</taxon>
        <taxon>Selenomonadales</taxon>
        <taxon>Selenomonadaceae</taxon>
        <taxon>Schwartzia</taxon>
    </lineage>
</organism>